<dbReference type="AlphaFoldDB" id="A0A9P0A075"/>
<protein>
    <recommendedName>
        <fullName evidence="2">C2H2-type domain-containing protein</fullName>
    </recommendedName>
</protein>
<dbReference type="Gene3D" id="3.30.160.60">
    <property type="entry name" value="Classic Zinc Finger"/>
    <property type="match status" value="1"/>
</dbReference>
<keyword evidence="1" id="KW-0863">Zinc-finger</keyword>
<evidence type="ECO:0000256" key="1">
    <source>
        <dbReference type="PROSITE-ProRule" id="PRU00042"/>
    </source>
</evidence>
<dbReference type="SUPFAM" id="SSF57667">
    <property type="entry name" value="beta-beta-alpha zinc fingers"/>
    <property type="match status" value="1"/>
</dbReference>
<evidence type="ECO:0000313" key="4">
    <source>
        <dbReference type="Proteomes" id="UP001152759"/>
    </source>
</evidence>
<organism evidence="3 4">
    <name type="scientific">Bemisia tabaci</name>
    <name type="common">Sweetpotato whitefly</name>
    <name type="synonym">Aleurodes tabaci</name>
    <dbReference type="NCBI Taxonomy" id="7038"/>
    <lineage>
        <taxon>Eukaryota</taxon>
        <taxon>Metazoa</taxon>
        <taxon>Ecdysozoa</taxon>
        <taxon>Arthropoda</taxon>
        <taxon>Hexapoda</taxon>
        <taxon>Insecta</taxon>
        <taxon>Pterygota</taxon>
        <taxon>Neoptera</taxon>
        <taxon>Paraneoptera</taxon>
        <taxon>Hemiptera</taxon>
        <taxon>Sternorrhyncha</taxon>
        <taxon>Aleyrodoidea</taxon>
        <taxon>Aleyrodidae</taxon>
        <taxon>Aleyrodinae</taxon>
        <taxon>Bemisia</taxon>
    </lineage>
</organism>
<dbReference type="PROSITE" id="PS50157">
    <property type="entry name" value="ZINC_FINGER_C2H2_2"/>
    <property type="match status" value="1"/>
</dbReference>
<keyword evidence="1" id="KW-0862">Zinc</keyword>
<feature type="domain" description="C2H2-type" evidence="2">
    <location>
        <begin position="77"/>
        <end position="104"/>
    </location>
</feature>
<dbReference type="SMART" id="SM00355">
    <property type="entry name" value="ZnF_C2H2"/>
    <property type="match status" value="2"/>
</dbReference>
<dbReference type="InterPro" id="IPR036236">
    <property type="entry name" value="Znf_C2H2_sf"/>
</dbReference>
<sequence>MHQKALDFQFSTVLTDYPWLVDIVAAYRSYKQIMSLQDEENSDELQTMIPHHLDLNSHCSSLASPQRRNRNSEDSKWECADCGKRYKYRRGLAMHRRLECGKEPMFHCPYCPQKCHQKGNMVIHIRKKHPNRIGDMSIIPMEAKQT</sequence>
<gene>
    <name evidence="3" type="ORF">BEMITA_LOCUS924</name>
</gene>
<accession>A0A9P0A075</accession>
<reference evidence="3" key="1">
    <citation type="submission" date="2021-12" db="EMBL/GenBank/DDBJ databases">
        <authorList>
            <person name="King R."/>
        </authorList>
    </citation>
    <scope>NUCLEOTIDE SEQUENCE</scope>
</reference>
<proteinExistence type="predicted"/>
<dbReference type="EMBL" id="OU963862">
    <property type="protein sequence ID" value="CAH0381255.1"/>
    <property type="molecule type" value="Genomic_DNA"/>
</dbReference>
<dbReference type="Proteomes" id="UP001152759">
    <property type="component" value="Chromosome 1"/>
</dbReference>
<dbReference type="GO" id="GO:0008270">
    <property type="term" value="F:zinc ion binding"/>
    <property type="evidence" value="ECO:0007669"/>
    <property type="project" value="UniProtKB-KW"/>
</dbReference>
<dbReference type="InterPro" id="IPR013087">
    <property type="entry name" value="Znf_C2H2_type"/>
</dbReference>
<name>A0A9P0A075_BEMTA</name>
<dbReference type="PROSITE" id="PS00028">
    <property type="entry name" value="ZINC_FINGER_C2H2_1"/>
    <property type="match status" value="1"/>
</dbReference>
<evidence type="ECO:0000259" key="2">
    <source>
        <dbReference type="PROSITE" id="PS50157"/>
    </source>
</evidence>
<evidence type="ECO:0000313" key="3">
    <source>
        <dbReference type="EMBL" id="CAH0381255.1"/>
    </source>
</evidence>
<keyword evidence="4" id="KW-1185">Reference proteome</keyword>
<keyword evidence="1" id="KW-0479">Metal-binding</keyword>